<protein>
    <recommendedName>
        <fullName evidence="4">Secreted protein</fullName>
    </recommendedName>
</protein>
<keyword evidence="1" id="KW-0732">Signal</keyword>
<dbReference type="EMBL" id="JAADJZ010000024">
    <property type="protein sequence ID" value="KAF2867086.1"/>
    <property type="molecule type" value="Genomic_DNA"/>
</dbReference>
<gene>
    <name evidence="2" type="ORF">BDV95DRAFT_582452</name>
</gene>
<evidence type="ECO:0008006" key="4">
    <source>
        <dbReference type="Google" id="ProtNLM"/>
    </source>
</evidence>
<evidence type="ECO:0000256" key="1">
    <source>
        <dbReference type="SAM" id="SignalP"/>
    </source>
</evidence>
<dbReference type="AlphaFoldDB" id="A0A7C8I1V7"/>
<feature type="signal peptide" evidence="1">
    <location>
        <begin position="1"/>
        <end position="22"/>
    </location>
</feature>
<dbReference type="Proteomes" id="UP000481861">
    <property type="component" value="Unassembled WGS sequence"/>
</dbReference>
<accession>A0A7C8I1V7</accession>
<evidence type="ECO:0000313" key="3">
    <source>
        <dbReference type="Proteomes" id="UP000481861"/>
    </source>
</evidence>
<comment type="caution">
    <text evidence="2">The sequence shown here is derived from an EMBL/GenBank/DDBJ whole genome shotgun (WGS) entry which is preliminary data.</text>
</comment>
<sequence>MHRFTLHFLLLFLLPRLALVLALPRCSVRHLMHRLGLHLNRHFVFRQCLAGKLGFEDGRLVCGGGDGFVGVGVCGGVLGAISFAAEEAEDGGDG</sequence>
<name>A0A7C8I1V7_9PLEO</name>
<reference evidence="2 3" key="1">
    <citation type="submission" date="2020-01" db="EMBL/GenBank/DDBJ databases">
        <authorList>
            <consortium name="DOE Joint Genome Institute"/>
            <person name="Haridas S."/>
            <person name="Albert R."/>
            <person name="Binder M."/>
            <person name="Bloem J."/>
            <person name="Labutti K."/>
            <person name="Salamov A."/>
            <person name="Andreopoulos B."/>
            <person name="Baker S.E."/>
            <person name="Barry K."/>
            <person name="Bills G."/>
            <person name="Bluhm B.H."/>
            <person name="Cannon C."/>
            <person name="Castanera R."/>
            <person name="Culley D.E."/>
            <person name="Daum C."/>
            <person name="Ezra D."/>
            <person name="Gonzalez J.B."/>
            <person name="Henrissat B."/>
            <person name="Kuo A."/>
            <person name="Liang C."/>
            <person name="Lipzen A."/>
            <person name="Lutzoni F."/>
            <person name="Magnuson J."/>
            <person name="Mondo S."/>
            <person name="Nolan M."/>
            <person name="Ohm R."/>
            <person name="Pangilinan J."/>
            <person name="Park H.-J.H."/>
            <person name="Ramirez L."/>
            <person name="Alfaro M."/>
            <person name="Sun H."/>
            <person name="Tritt A."/>
            <person name="Yoshinaga Y."/>
            <person name="Zwiers L.-H.L."/>
            <person name="Turgeon B.G."/>
            <person name="Goodwin S.B."/>
            <person name="Spatafora J.W."/>
            <person name="Crous P.W."/>
            <person name="Grigoriev I.V."/>
        </authorList>
    </citation>
    <scope>NUCLEOTIDE SEQUENCE [LARGE SCALE GENOMIC DNA]</scope>
    <source>
        <strain evidence="2 3">CBS 611.86</strain>
    </source>
</reference>
<feature type="chain" id="PRO_5028984380" description="Secreted protein" evidence="1">
    <location>
        <begin position="23"/>
        <end position="94"/>
    </location>
</feature>
<organism evidence="2 3">
    <name type="scientific">Massariosphaeria phaeospora</name>
    <dbReference type="NCBI Taxonomy" id="100035"/>
    <lineage>
        <taxon>Eukaryota</taxon>
        <taxon>Fungi</taxon>
        <taxon>Dikarya</taxon>
        <taxon>Ascomycota</taxon>
        <taxon>Pezizomycotina</taxon>
        <taxon>Dothideomycetes</taxon>
        <taxon>Pleosporomycetidae</taxon>
        <taxon>Pleosporales</taxon>
        <taxon>Pleosporales incertae sedis</taxon>
        <taxon>Massariosphaeria</taxon>
    </lineage>
</organism>
<keyword evidence="3" id="KW-1185">Reference proteome</keyword>
<proteinExistence type="predicted"/>
<evidence type="ECO:0000313" key="2">
    <source>
        <dbReference type="EMBL" id="KAF2867086.1"/>
    </source>
</evidence>